<dbReference type="InterPro" id="IPR004838">
    <property type="entry name" value="NHTrfase_class1_PyrdxlP-BS"/>
</dbReference>
<comment type="pathway">
    <text evidence="3">Cofactor biosynthesis; adenosylcobalamin biosynthesis.</text>
</comment>
<comment type="catalytic activity">
    <reaction evidence="9">
        <text>O-phospho-L-threonine + H(+) = (R)-1-aminopropan-2-yl phosphate + CO2</text>
        <dbReference type="Rhea" id="RHEA:11492"/>
        <dbReference type="ChEBI" id="CHEBI:15378"/>
        <dbReference type="ChEBI" id="CHEBI:16526"/>
        <dbReference type="ChEBI" id="CHEBI:58563"/>
        <dbReference type="ChEBI" id="CHEBI:58675"/>
        <dbReference type="EC" id="4.1.1.81"/>
    </reaction>
</comment>
<evidence type="ECO:0000313" key="12">
    <source>
        <dbReference type="Proteomes" id="UP001523401"/>
    </source>
</evidence>
<dbReference type="Pfam" id="PF00155">
    <property type="entry name" value="Aminotran_1_2"/>
    <property type="match status" value="1"/>
</dbReference>
<gene>
    <name evidence="11" type="primary">cobD</name>
    <name evidence="11" type="ORF">NF685_01260</name>
</gene>
<keyword evidence="5" id="KW-0169">Cobalamin biosynthesis</keyword>
<accession>A0ABT1CDL2</accession>
<dbReference type="PROSITE" id="PS00105">
    <property type="entry name" value="AA_TRANSFER_CLASS_1"/>
    <property type="match status" value="1"/>
</dbReference>
<evidence type="ECO:0000256" key="4">
    <source>
        <dbReference type="ARBA" id="ARBA00012285"/>
    </source>
</evidence>
<evidence type="ECO:0000256" key="5">
    <source>
        <dbReference type="ARBA" id="ARBA00022573"/>
    </source>
</evidence>
<dbReference type="EC" id="4.1.1.81" evidence="4"/>
<name>A0ABT1CDL2_9PROT</name>
<dbReference type="Gene3D" id="3.40.640.10">
    <property type="entry name" value="Type I PLP-dependent aspartate aminotransferase-like (Major domain)"/>
    <property type="match status" value="1"/>
</dbReference>
<dbReference type="PANTHER" id="PTHR42885:SF1">
    <property type="entry name" value="THREONINE-PHOSPHATE DECARBOXYLASE"/>
    <property type="match status" value="1"/>
</dbReference>
<dbReference type="InterPro" id="IPR005860">
    <property type="entry name" value="CobD"/>
</dbReference>
<sequence>MAGQYEECEHSMTPWPAHGGRLSELAHLFPEAPKPWIDLSTGINPHPFPFTQPDSALHARLPDPMEEEALRHAAAEAYGVSPSCVLAAPGTQLLIGLLPGFLMRRQIVAGVRILSPTYSGHEAAWREARIPVQHLPYGGALSLPERHGVTVICAPNNPTGHALTLAEIASLAETHARANAVLVVDEAYADFARESAASLLPHPSLIVLRSFGKAYGLAGMRIGFLLGMHPVVQALRTAIGPWAISTAGCHIAAEALRDRAWRSDMGRRLEREMAALRHVVTRAGFEFVGGTSLFGLFRSANAPALWERLARAGILVRRFDWDASLLRFGLPADETGLMRLAKALDVKALDTGGV</sequence>
<dbReference type="PANTHER" id="PTHR42885">
    <property type="entry name" value="HISTIDINOL-PHOSPHATE AMINOTRANSFERASE-RELATED"/>
    <property type="match status" value="1"/>
</dbReference>
<dbReference type="InterPro" id="IPR015421">
    <property type="entry name" value="PyrdxlP-dep_Trfase_major"/>
</dbReference>
<evidence type="ECO:0000256" key="9">
    <source>
        <dbReference type="ARBA" id="ARBA00048531"/>
    </source>
</evidence>
<evidence type="ECO:0000256" key="3">
    <source>
        <dbReference type="ARBA" id="ARBA00004953"/>
    </source>
</evidence>
<keyword evidence="12" id="KW-1185">Reference proteome</keyword>
<reference evidence="11 12" key="1">
    <citation type="submission" date="2022-06" db="EMBL/GenBank/DDBJ databases">
        <title>Whole-genome of Asaia lannensis strain LMG 27011T.</title>
        <authorList>
            <person name="Sombolestani A."/>
        </authorList>
    </citation>
    <scope>NUCLEOTIDE SEQUENCE [LARGE SCALE GENOMIC DNA]</scope>
    <source>
        <strain evidence="11 12">NBRC 102526</strain>
    </source>
</reference>
<dbReference type="RefSeq" id="WP_252848270.1">
    <property type="nucleotide sequence ID" value="NZ_BAPW01000034.1"/>
</dbReference>
<dbReference type="CDD" id="cd00609">
    <property type="entry name" value="AAT_like"/>
    <property type="match status" value="1"/>
</dbReference>
<dbReference type="InterPro" id="IPR015422">
    <property type="entry name" value="PyrdxlP-dep_Trfase_small"/>
</dbReference>
<dbReference type="NCBIfam" id="TIGR01140">
    <property type="entry name" value="L_thr_O3P_dcar"/>
    <property type="match status" value="1"/>
</dbReference>
<evidence type="ECO:0000256" key="6">
    <source>
        <dbReference type="ARBA" id="ARBA00022898"/>
    </source>
</evidence>
<dbReference type="SUPFAM" id="SSF53383">
    <property type="entry name" value="PLP-dependent transferases"/>
    <property type="match status" value="1"/>
</dbReference>
<feature type="domain" description="Aminotransferase class I/classII large" evidence="10">
    <location>
        <begin position="63"/>
        <end position="330"/>
    </location>
</feature>
<comment type="function">
    <text evidence="2">Decarboxylates L-threonine-O-3-phosphate to yield (R)-1-amino-2-propanol O-2-phosphate, the precursor for the linkage between the nucleotide loop and the corrin ring in cobalamin.</text>
</comment>
<comment type="cofactor">
    <cofactor evidence="1">
        <name>pyridoxal 5'-phosphate</name>
        <dbReference type="ChEBI" id="CHEBI:597326"/>
    </cofactor>
</comment>
<evidence type="ECO:0000256" key="7">
    <source>
        <dbReference type="ARBA" id="ARBA00023239"/>
    </source>
</evidence>
<proteinExistence type="predicted"/>
<keyword evidence="7 11" id="KW-0456">Lyase</keyword>
<comment type="caution">
    <text evidence="11">The sequence shown here is derived from an EMBL/GenBank/DDBJ whole genome shotgun (WGS) entry which is preliminary data.</text>
</comment>
<protein>
    <recommendedName>
        <fullName evidence="4">threonine-phosphate decarboxylase</fullName>
        <ecNumber evidence="4">4.1.1.81</ecNumber>
    </recommendedName>
    <alternativeName>
        <fullName evidence="8">L-threonine-O-3-phosphate decarboxylase</fullName>
    </alternativeName>
</protein>
<dbReference type="GO" id="GO:0048472">
    <property type="term" value="F:threonine-phosphate decarboxylase activity"/>
    <property type="evidence" value="ECO:0007669"/>
    <property type="project" value="UniProtKB-EC"/>
</dbReference>
<evidence type="ECO:0000259" key="10">
    <source>
        <dbReference type="Pfam" id="PF00155"/>
    </source>
</evidence>
<evidence type="ECO:0000256" key="2">
    <source>
        <dbReference type="ARBA" id="ARBA00003444"/>
    </source>
</evidence>
<dbReference type="InterPro" id="IPR004839">
    <property type="entry name" value="Aminotransferase_I/II_large"/>
</dbReference>
<dbReference type="InterPro" id="IPR015424">
    <property type="entry name" value="PyrdxlP-dep_Trfase"/>
</dbReference>
<dbReference type="Gene3D" id="3.90.1150.10">
    <property type="entry name" value="Aspartate Aminotransferase, domain 1"/>
    <property type="match status" value="1"/>
</dbReference>
<evidence type="ECO:0000313" key="11">
    <source>
        <dbReference type="EMBL" id="MCO6158656.1"/>
    </source>
</evidence>
<evidence type="ECO:0000256" key="8">
    <source>
        <dbReference type="ARBA" id="ARBA00029996"/>
    </source>
</evidence>
<evidence type="ECO:0000256" key="1">
    <source>
        <dbReference type="ARBA" id="ARBA00001933"/>
    </source>
</evidence>
<keyword evidence="6" id="KW-0663">Pyridoxal phosphate</keyword>
<dbReference type="Proteomes" id="UP001523401">
    <property type="component" value="Unassembled WGS sequence"/>
</dbReference>
<organism evidence="11 12">
    <name type="scientific">Asaia lannensis NBRC 102526</name>
    <dbReference type="NCBI Taxonomy" id="1307926"/>
    <lineage>
        <taxon>Bacteria</taxon>
        <taxon>Pseudomonadati</taxon>
        <taxon>Pseudomonadota</taxon>
        <taxon>Alphaproteobacteria</taxon>
        <taxon>Acetobacterales</taxon>
        <taxon>Acetobacteraceae</taxon>
        <taxon>Asaia</taxon>
    </lineage>
</organism>
<dbReference type="EMBL" id="JAMXQU010000001">
    <property type="protein sequence ID" value="MCO6158656.1"/>
    <property type="molecule type" value="Genomic_DNA"/>
</dbReference>